<evidence type="ECO:0000259" key="3">
    <source>
        <dbReference type="Pfam" id="PF22113"/>
    </source>
</evidence>
<feature type="transmembrane region" description="Helical" evidence="2">
    <location>
        <begin position="359"/>
        <end position="381"/>
    </location>
</feature>
<organism evidence="4 5">
    <name type="scientific">Ramlibacter monticola</name>
    <dbReference type="NCBI Taxonomy" id="1926872"/>
    <lineage>
        <taxon>Bacteria</taxon>
        <taxon>Pseudomonadati</taxon>
        <taxon>Pseudomonadota</taxon>
        <taxon>Betaproteobacteria</taxon>
        <taxon>Burkholderiales</taxon>
        <taxon>Comamonadaceae</taxon>
        <taxon>Ramlibacter</taxon>
    </lineage>
</organism>
<dbReference type="Gene3D" id="1.10.1130.10">
    <property type="entry name" value="Flavocytochrome C3, Chain A"/>
    <property type="match status" value="1"/>
</dbReference>
<feature type="transmembrane region" description="Helical" evidence="2">
    <location>
        <begin position="461"/>
        <end position="484"/>
    </location>
</feature>
<feature type="transmembrane region" description="Helical" evidence="2">
    <location>
        <begin position="654"/>
        <end position="675"/>
    </location>
</feature>
<dbReference type="InterPro" id="IPR051829">
    <property type="entry name" value="Multiheme_Cytochr_ET"/>
</dbReference>
<evidence type="ECO:0000256" key="2">
    <source>
        <dbReference type="SAM" id="Phobius"/>
    </source>
</evidence>
<reference evidence="4 5" key="1">
    <citation type="journal article" date="2017" name="Int. J. Syst. Evol. Microbiol.">
        <title>Ramlibacter monticola sp. nov., isolated from forest soil.</title>
        <authorList>
            <person name="Chaudhary D.K."/>
            <person name="Kim J."/>
        </authorList>
    </citation>
    <scope>NUCLEOTIDE SEQUENCE [LARGE SCALE GENOMIC DNA]</scope>
    <source>
        <strain evidence="4 5">KACC 19175</strain>
    </source>
</reference>
<dbReference type="Gene3D" id="1.20.950.20">
    <property type="entry name" value="Transmembrane di-heme cytochromes, Chain C"/>
    <property type="match status" value="1"/>
</dbReference>
<name>A0A936YSA3_9BURK</name>
<feature type="domain" description="Outer membrane cytochrome MtrC/MtrF-like" evidence="3">
    <location>
        <begin position="88"/>
        <end position="249"/>
    </location>
</feature>
<dbReference type="Gene3D" id="3.90.10.10">
    <property type="entry name" value="Cytochrome C3"/>
    <property type="match status" value="1"/>
</dbReference>
<dbReference type="Pfam" id="PF22113">
    <property type="entry name" value="Mtrc-MtrF_II-IV_dom"/>
    <property type="match status" value="1"/>
</dbReference>
<proteinExistence type="predicted"/>
<feature type="transmembrane region" description="Helical" evidence="2">
    <location>
        <begin position="568"/>
        <end position="594"/>
    </location>
</feature>
<evidence type="ECO:0000313" key="4">
    <source>
        <dbReference type="EMBL" id="MBL0389649.1"/>
    </source>
</evidence>
<dbReference type="GO" id="GO:0016020">
    <property type="term" value="C:membrane"/>
    <property type="evidence" value="ECO:0007669"/>
    <property type="project" value="InterPro"/>
</dbReference>
<dbReference type="RefSeq" id="WP_201672254.1">
    <property type="nucleotide sequence ID" value="NZ_JAEQNE010000001.1"/>
</dbReference>
<feature type="transmembrane region" description="Helical" evidence="2">
    <location>
        <begin position="536"/>
        <end position="556"/>
    </location>
</feature>
<dbReference type="SUPFAM" id="SSF81342">
    <property type="entry name" value="Transmembrane di-heme cytochromes"/>
    <property type="match status" value="1"/>
</dbReference>
<evidence type="ECO:0000313" key="5">
    <source>
        <dbReference type="Proteomes" id="UP000599109"/>
    </source>
</evidence>
<keyword evidence="2" id="KW-0812">Transmembrane</keyword>
<dbReference type="SUPFAM" id="SSF48695">
    <property type="entry name" value="Multiheme cytochromes"/>
    <property type="match status" value="1"/>
</dbReference>
<dbReference type="Proteomes" id="UP000599109">
    <property type="component" value="Unassembled WGS sequence"/>
</dbReference>
<dbReference type="InterPro" id="IPR054337">
    <property type="entry name" value="Mtrc-MtrF-like_dom_II/IV"/>
</dbReference>
<dbReference type="AlphaFoldDB" id="A0A936YSA3"/>
<dbReference type="InterPro" id="IPR036280">
    <property type="entry name" value="Multihaem_cyt_sf"/>
</dbReference>
<keyword evidence="2" id="KW-0472">Membrane</keyword>
<sequence>MHYEGLVARLRRGWASAAIVLAGLGLAGLAGNAAAQAEAGAAKKLDNATCLTCHDGNKGKLEVPTPAGKPRALHAVDPALFGKGVHRQMECVTCHVDIKDNADKANAHQKDPTAPLAKVDCATCHQELWDQTVKRGREDERPRLKTVATNIENYKKSFHARPNPDDKTKPNATCSQCHDTHSFAVPVNKASPENTQWRLSISERCGNCHTDQLDTYKESVHGQENAKKMLADAATCSDCHSAHKVANTSAAQFKVSLTGQCGNCHTRQYESYKETFHGAANTLGYAYTAKCQDCHGSHDIVRVENPASKVHPDNRLETCGTCHNPKKGLPPVSKGFVSFQPHAEPGNFQRYPQVTVASWGMTALLIGTFAFFWLHTGLWFYREWVERRARGGGHPHVRIDEIPAPLRGKQFQRFTPIWRIAHLMFALSVMVLATTGMPLFYPEVPWAHAIMNFFGGPKVTGLIHRTAAVVFASIFFWHLIYVVIKLGSQWRTWKIFGPYSMVPNLKDLHDCIGMFKWFFGMGPKPKIDRWAYWEKFDYWAPFWGVTIIGVSGLMMWLPSLVGQFLPGWVFNVATIFHSEEAFLAVVFLFTVHFFNNHFRPDKFPVDVVMFTGSMPLDEFKREHPLEYERMVQTGEIGKYLVEPPSKLRMKLSRLLGFTLIIIGLTILTLVAIGFFSDAAGRAPAGIVV</sequence>
<protein>
    <submittedName>
        <fullName evidence="4">Cytochrome C</fullName>
    </submittedName>
</protein>
<dbReference type="EMBL" id="JAEQNE010000001">
    <property type="protein sequence ID" value="MBL0389649.1"/>
    <property type="molecule type" value="Genomic_DNA"/>
</dbReference>
<feature type="transmembrane region" description="Helical" evidence="2">
    <location>
        <begin position="417"/>
        <end position="441"/>
    </location>
</feature>
<evidence type="ECO:0000256" key="1">
    <source>
        <dbReference type="ARBA" id="ARBA00022729"/>
    </source>
</evidence>
<gene>
    <name evidence="4" type="ORF">JJ685_00695</name>
</gene>
<keyword evidence="2" id="KW-1133">Transmembrane helix</keyword>
<dbReference type="InterPro" id="IPR016174">
    <property type="entry name" value="Di-haem_cyt_TM"/>
</dbReference>
<keyword evidence="1" id="KW-0732">Signal</keyword>
<keyword evidence="5" id="KW-1185">Reference proteome</keyword>
<comment type="caution">
    <text evidence="4">The sequence shown here is derived from an EMBL/GenBank/DDBJ whole genome shotgun (WGS) entry which is preliminary data.</text>
</comment>
<dbReference type="GO" id="GO:0022904">
    <property type="term" value="P:respiratory electron transport chain"/>
    <property type="evidence" value="ECO:0007669"/>
    <property type="project" value="InterPro"/>
</dbReference>
<dbReference type="PANTHER" id="PTHR35038">
    <property type="entry name" value="DISSIMILATORY SULFITE REDUCTASE SIRA"/>
    <property type="match status" value="1"/>
</dbReference>
<accession>A0A936YSA3</accession>